<proteinExistence type="predicted"/>
<dbReference type="OrthoDB" id="6053168at2"/>
<evidence type="ECO:0000313" key="2">
    <source>
        <dbReference type="Proteomes" id="UP000239865"/>
    </source>
</evidence>
<evidence type="ECO:0000313" key="1">
    <source>
        <dbReference type="EMBL" id="PPU73831.1"/>
    </source>
</evidence>
<organism evidence="1 2">
    <name type="scientific">Xanthomonas melonis</name>
    <dbReference type="NCBI Taxonomy" id="56456"/>
    <lineage>
        <taxon>Bacteria</taxon>
        <taxon>Pseudomonadati</taxon>
        <taxon>Pseudomonadota</taxon>
        <taxon>Gammaproteobacteria</taxon>
        <taxon>Lysobacterales</taxon>
        <taxon>Lysobacteraceae</taxon>
        <taxon>Xanthomonas</taxon>
    </lineage>
</organism>
<gene>
    <name evidence="1" type="ORF">XmelCFBP4644_05025</name>
</gene>
<comment type="caution">
    <text evidence="1">The sequence shown here is derived from an EMBL/GenBank/DDBJ whole genome shotgun (WGS) entry which is preliminary data.</text>
</comment>
<dbReference type="EMBL" id="MDEH01000002">
    <property type="protein sequence ID" value="PPU73831.1"/>
    <property type="molecule type" value="Genomic_DNA"/>
</dbReference>
<dbReference type="RefSeq" id="WP_104585844.1">
    <property type="nucleotide sequence ID" value="NZ_JAJGQH010000011.1"/>
</dbReference>
<name>A0A2S7DJ40_9XANT</name>
<dbReference type="AlphaFoldDB" id="A0A2S7DJ40"/>
<protein>
    <submittedName>
        <fullName evidence="1">Uncharacterized protein</fullName>
    </submittedName>
</protein>
<accession>A0A2S7DJ40</accession>
<reference evidence="1 2" key="1">
    <citation type="submission" date="2016-08" db="EMBL/GenBank/DDBJ databases">
        <authorList>
            <person name="Seilhamer J.J."/>
        </authorList>
    </citation>
    <scope>NUCLEOTIDE SEQUENCE [LARGE SCALE GENOMIC DNA]</scope>
    <source>
        <strain evidence="1 2">CFBP4644</strain>
    </source>
</reference>
<sequence>MSIGLERWRWVLAVLVFVAACGAGAHPQVESLNAAYDRLVALDDATLSLPREQRLQRLADAYDAEFAPVVDSPRLADVPPAGLETLLRASQRLAYYTDDARYLQQLIKVMDALGSSAGPDALQRYHQTLLQFRRFADARHLARHHPGIAFESVPDVVSAEPTVRPNAYAIDQGKRRLREIQVPLRADTLVAIVHPHCRFSASAMGDLRNHPLLRGITLVWLAPVGLHLDDEVLRTWNKAHADQSIVLSRHAADWPMIDGWSTPTFYLMHDGNVVDRFSGWPQEGNWAQLRALLAKRAVGHIGPAAGERRGAGEGGSTD</sequence>
<dbReference type="PROSITE" id="PS51257">
    <property type="entry name" value="PROKAR_LIPOPROTEIN"/>
    <property type="match status" value="1"/>
</dbReference>
<dbReference type="Proteomes" id="UP000239865">
    <property type="component" value="Unassembled WGS sequence"/>
</dbReference>